<keyword evidence="2" id="KW-1185">Reference proteome</keyword>
<dbReference type="Gene3D" id="1.25.40.10">
    <property type="entry name" value="Tetratricopeptide repeat domain"/>
    <property type="match status" value="1"/>
</dbReference>
<dbReference type="Proteomes" id="UP001301152">
    <property type="component" value="Unassembled WGS sequence"/>
</dbReference>
<evidence type="ECO:0008006" key="3">
    <source>
        <dbReference type="Google" id="ProtNLM"/>
    </source>
</evidence>
<name>A0ABT3QCT7_9PROT</name>
<dbReference type="RefSeq" id="WP_173560073.1">
    <property type="nucleotide sequence ID" value="NZ_JAPIUZ010000001.1"/>
</dbReference>
<dbReference type="SUPFAM" id="SSF48452">
    <property type="entry name" value="TPR-like"/>
    <property type="match status" value="1"/>
</dbReference>
<accession>A0ABT3QCT7</accession>
<organism evidence="1 2">
    <name type="scientific">Acetobacter thailandicus</name>
    <dbReference type="NCBI Taxonomy" id="1502842"/>
    <lineage>
        <taxon>Bacteria</taxon>
        <taxon>Pseudomonadati</taxon>
        <taxon>Pseudomonadota</taxon>
        <taxon>Alphaproteobacteria</taxon>
        <taxon>Acetobacterales</taxon>
        <taxon>Acetobacteraceae</taxon>
        <taxon>Acetobacter</taxon>
    </lineage>
</organism>
<comment type="caution">
    <text evidence="1">The sequence shown here is derived from an EMBL/GenBank/DDBJ whole genome shotgun (WGS) entry which is preliminary data.</text>
</comment>
<dbReference type="InterPro" id="IPR011990">
    <property type="entry name" value="TPR-like_helical_dom_sf"/>
</dbReference>
<evidence type="ECO:0000313" key="2">
    <source>
        <dbReference type="Proteomes" id="UP001301152"/>
    </source>
</evidence>
<gene>
    <name evidence="1" type="ORF">OQ497_03780</name>
</gene>
<evidence type="ECO:0000313" key="1">
    <source>
        <dbReference type="EMBL" id="MCX2563081.1"/>
    </source>
</evidence>
<protein>
    <recommendedName>
        <fullName evidence="3">Type III secretion protein</fullName>
    </recommendedName>
</protein>
<sequence>MERDQRDLLVSLAYLYICCGRNWRALPMLLLVISQQPDDCESLRMLAHVYTMIRRGELALAVLDRLEEIRPVSDNAHTLLRARALHQLGRLEEARAAFACYTQALR</sequence>
<proteinExistence type="predicted"/>
<reference evidence="1 2" key="1">
    <citation type="submission" date="2022-11" db="EMBL/GenBank/DDBJ databases">
        <title>Genome sequencing of Acetobacter type strain.</title>
        <authorList>
            <person name="Heo J."/>
            <person name="Lee D."/>
            <person name="Han B.-H."/>
            <person name="Hong S.-B."/>
            <person name="Kwon S.-W."/>
        </authorList>
    </citation>
    <scope>NUCLEOTIDE SEQUENCE [LARGE SCALE GENOMIC DNA]</scope>
    <source>
        <strain evidence="1 2">KACC 21253</strain>
    </source>
</reference>
<dbReference type="EMBL" id="JAPIUZ010000001">
    <property type="protein sequence ID" value="MCX2563081.1"/>
    <property type="molecule type" value="Genomic_DNA"/>
</dbReference>